<dbReference type="GO" id="GO:0032357">
    <property type="term" value="F:oxidized purine DNA binding"/>
    <property type="evidence" value="ECO:0007669"/>
    <property type="project" value="TreeGrafter"/>
</dbReference>
<evidence type="ECO:0000256" key="12">
    <source>
        <dbReference type="ARBA" id="ARBA00023014"/>
    </source>
</evidence>
<keyword evidence="7" id="KW-0004">4Fe-4S</keyword>
<name>A0A918TEK1_9BACT</name>
<dbReference type="Pfam" id="PF10576">
    <property type="entry name" value="EndIII_4Fe-2S"/>
    <property type="match status" value="1"/>
</dbReference>
<dbReference type="Proteomes" id="UP000644507">
    <property type="component" value="Unassembled WGS sequence"/>
</dbReference>
<dbReference type="InterPro" id="IPR015797">
    <property type="entry name" value="NUDIX_hydrolase-like_dom_sf"/>
</dbReference>
<comment type="similarity">
    <text evidence="4">Belongs to the Nth/MutY family.</text>
</comment>
<evidence type="ECO:0000256" key="5">
    <source>
        <dbReference type="ARBA" id="ARBA00012045"/>
    </source>
</evidence>
<dbReference type="SMART" id="SM00478">
    <property type="entry name" value="ENDO3c"/>
    <property type="match status" value="1"/>
</dbReference>
<dbReference type="SMART" id="SM00525">
    <property type="entry name" value="FES"/>
    <property type="match status" value="1"/>
</dbReference>
<reference evidence="16" key="1">
    <citation type="journal article" date="2014" name="Int. J. Syst. Evol. Microbiol.">
        <title>Complete genome sequence of Corynebacterium casei LMG S-19264T (=DSM 44701T), isolated from a smear-ripened cheese.</title>
        <authorList>
            <consortium name="US DOE Joint Genome Institute (JGI-PGF)"/>
            <person name="Walter F."/>
            <person name="Albersmeier A."/>
            <person name="Kalinowski J."/>
            <person name="Ruckert C."/>
        </authorList>
    </citation>
    <scope>NUCLEOTIDE SEQUENCE</scope>
    <source>
        <strain evidence="16">KCTC 12988</strain>
    </source>
</reference>
<dbReference type="EC" id="3.2.2.31" evidence="5"/>
<evidence type="ECO:0000256" key="1">
    <source>
        <dbReference type="ARBA" id="ARBA00000843"/>
    </source>
</evidence>
<comment type="caution">
    <text evidence="16">The sequence shown here is derived from an EMBL/GenBank/DDBJ whole genome shotgun (WGS) entry which is preliminary data.</text>
</comment>
<dbReference type="Gene3D" id="3.90.79.10">
    <property type="entry name" value="Nucleoside Triphosphate Pyrophosphohydrolase"/>
    <property type="match status" value="1"/>
</dbReference>
<dbReference type="InterPro" id="IPR004036">
    <property type="entry name" value="Endonuclease-III-like_CS2"/>
</dbReference>
<dbReference type="Gene3D" id="1.10.1670.10">
    <property type="entry name" value="Helix-hairpin-Helix base-excision DNA repair enzymes (C-terminal)"/>
    <property type="match status" value="1"/>
</dbReference>
<evidence type="ECO:0000256" key="4">
    <source>
        <dbReference type="ARBA" id="ARBA00008343"/>
    </source>
</evidence>
<evidence type="ECO:0000256" key="7">
    <source>
        <dbReference type="ARBA" id="ARBA00022485"/>
    </source>
</evidence>
<comment type="cofactor">
    <cofactor evidence="2">
        <name>[4Fe-4S] cluster</name>
        <dbReference type="ChEBI" id="CHEBI:49883"/>
    </cofactor>
</comment>
<keyword evidence="9" id="KW-0227">DNA damage</keyword>
<dbReference type="AlphaFoldDB" id="A0A918TEK1"/>
<evidence type="ECO:0000313" key="16">
    <source>
        <dbReference type="EMBL" id="GHC45776.1"/>
    </source>
</evidence>
<evidence type="ECO:0000256" key="8">
    <source>
        <dbReference type="ARBA" id="ARBA00022723"/>
    </source>
</evidence>
<dbReference type="InterPro" id="IPR003265">
    <property type="entry name" value="HhH-GPD_domain"/>
</dbReference>
<evidence type="ECO:0000313" key="17">
    <source>
        <dbReference type="Proteomes" id="UP000644507"/>
    </source>
</evidence>
<keyword evidence="14" id="KW-0326">Glycosidase</keyword>
<feature type="domain" description="HhH-GPD" evidence="15">
    <location>
        <begin position="60"/>
        <end position="213"/>
    </location>
</feature>
<evidence type="ECO:0000256" key="14">
    <source>
        <dbReference type="ARBA" id="ARBA00023295"/>
    </source>
</evidence>
<keyword evidence="13" id="KW-0234">DNA repair</keyword>
<dbReference type="EMBL" id="BMXI01000003">
    <property type="protein sequence ID" value="GHC45776.1"/>
    <property type="molecule type" value="Genomic_DNA"/>
</dbReference>
<dbReference type="Pfam" id="PF00730">
    <property type="entry name" value="HhH-GPD"/>
    <property type="match status" value="1"/>
</dbReference>
<dbReference type="GO" id="GO:0051539">
    <property type="term" value="F:4 iron, 4 sulfur cluster binding"/>
    <property type="evidence" value="ECO:0007669"/>
    <property type="project" value="UniProtKB-KW"/>
</dbReference>
<accession>A0A918TEK1</accession>
<evidence type="ECO:0000256" key="13">
    <source>
        <dbReference type="ARBA" id="ARBA00023204"/>
    </source>
</evidence>
<protein>
    <recommendedName>
        <fullName evidence="6">Adenine DNA glycosylase</fullName>
        <ecNumber evidence="5">3.2.2.31</ecNumber>
    </recommendedName>
</protein>
<dbReference type="InterPro" id="IPR023170">
    <property type="entry name" value="HhH_base_excis_C"/>
</dbReference>
<gene>
    <name evidence="16" type="ORF">GCM10007100_09000</name>
</gene>
<dbReference type="GO" id="GO:0006284">
    <property type="term" value="P:base-excision repair"/>
    <property type="evidence" value="ECO:0007669"/>
    <property type="project" value="InterPro"/>
</dbReference>
<evidence type="ECO:0000256" key="9">
    <source>
        <dbReference type="ARBA" id="ARBA00022763"/>
    </source>
</evidence>
<evidence type="ECO:0000256" key="11">
    <source>
        <dbReference type="ARBA" id="ARBA00023004"/>
    </source>
</evidence>
<dbReference type="InterPro" id="IPR011257">
    <property type="entry name" value="DNA_glycosylase"/>
</dbReference>
<dbReference type="InterPro" id="IPR003651">
    <property type="entry name" value="Endonuclease3_FeS-loop_motif"/>
</dbReference>
<organism evidence="16 17">
    <name type="scientific">Roseibacillus persicicus</name>
    <dbReference type="NCBI Taxonomy" id="454148"/>
    <lineage>
        <taxon>Bacteria</taxon>
        <taxon>Pseudomonadati</taxon>
        <taxon>Verrucomicrobiota</taxon>
        <taxon>Verrucomicrobiia</taxon>
        <taxon>Verrucomicrobiales</taxon>
        <taxon>Verrucomicrobiaceae</taxon>
        <taxon>Roseibacillus</taxon>
    </lineage>
</organism>
<comment type="catalytic activity">
    <reaction evidence="1">
        <text>Hydrolyzes free adenine bases from 7,8-dihydro-8-oxoguanine:adenine mismatched double-stranded DNA, leaving an apurinic site.</text>
        <dbReference type="EC" id="3.2.2.31"/>
    </reaction>
</comment>
<dbReference type="GO" id="GO:0034039">
    <property type="term" value="F:8-oxo-7,8-dihydroguanine DNA N-glycosylase activity"/>
    <property type="evidence" value="ECO:0007669"/>
    <property type="project" value="TreeGrafter"/>
</dbReference>
<keyword evidence="12" id="KW-0411">Iron-sulfur</keyword>
<dbReference type="PANTHER" id="PTHR42944:SF1">
    <property type="entry name" value="ADENINE DNA GLYCOSYLASE"/>
    <property type="match status" value="1"/>
</dbReference>
<dbReference type="InterPro" id="IPR044298">
    <property type="entry name" value="MIG/MutY"/>
</dbReference>
<dbReference type="GO" id="GO:0000701">
    <property type="term" value="F:purine-specific mismatch base pair DNA N-glycosylase activity"/>
    <property type="evidence" value="ECO:0007669"/>
    <property type="project" value="UniProtKB-EC"/>
</dbReference>
<dbReference type="PROSITE" id="PS01155">
    <property type="entry name" value="ENDONUCLEASE_III_2"/>
    <property type="match status" value="1"/>
</dbReference>
<sequence length="351" mass="39671">MNPGSEGRDWVVLKPEYLSNALQNAERFRACLREWFEADGQDHPWRKTTDPWAILVSEVMLQQTTVAAVRAGRRFELFLTEFPDLATISVAPEEQLLKAWEGLGYYNRVRNLQKTARAVLEDWGGVFPRAVPDLLALPGVGPYTAGAIASFAYNEPAPIVDGNIARVLARVFDDLTEVDSSQGKALLWNWSEELLDKVNPRIFNSALMEIGQVFCRPKNPNCMVCPIAEFCITRVPDRLPNKKAKVKTIAVVEHALVVRKAGKILLAKEEGSRRKGFYRLPLRTAEEVADLELLRTSKYAITKHRVTLHLYRALEAAGQELRKEERWVPLKEVTELPMASPVRRALEEVLS</sequence>
<dbReference type="InterPro" id="IPR000445">
    <property type="entry name" value="HhH_motif"/>
</dbReference>
<dbReference type="Gene3D" id="1.10.340.30">
    <property type="entry name" value="Hypothetical protein, domain 2"/>
    <property type="match status" value="1"/>
</dbReference>
<evidence type="ECO:0000259" key="15">
    <source>
        <dbReference type="SMART" id="SM00478"/>
    </source>
</evidence>
<keyword evidence="11" id="KW-0408">Iron</keyword>
<keyword evidence="17" id="KW-1185">Reference proteome</keyword>
<keyword evidence="10" id="KW-0378">Hydrolase</keyword>
<dbReference type="SUPFAM" id="SSF48150">
    <property type="entry name" value="DNA-glycosylase"/>
    <property type="match status" value="1"/>
</dbReference>
<dbReference type="GO" id="GO:0046872">
    <property type="term" value="F:metal ion binding"/>
    <property type="evidence" value="ECO:0007669"/>
    <property type="project" value="UniProtKB-KW"/>
</dbReference>
<keyword evidence="8" id="KW-0479">Metal-binding</keyword>
<reference evidence="16" key="2">
    <citation type="submission" date="2020-09" db="EMBL/GenBank/DDBJ databases">
        <authorList>
            <person name="Sun Q."/>
            <person name="Kim S."/>
        </authorList>
    </citation>
    <scope>NUCLEOTIDE SEQUENCE</scope>
    <source>
        <strain evidence="16">KCTC 12988</strain>
    </source>
</reference>
<comment type="function">
    <text evidence="3">Adenine glycosylase active on G-A mispairs. MutY also corrects error-prone DNA synthesis past GO lesions which are due to the oxidatively damaged form of guanine: 7,8-dihydro-8-oxoguanine (8-oxo-dGTP).</text>
</comment>
<dbReference type="PANTHER" id="PTHR42944">
    <property type="entry name" value="ADENINE DNA GLYCOSYLASE"/>
    <property type="match status" value="1"/>
</dbReference>
<dbReference type="CDD" id="cd00056">
    <property type="entry name" value="ENDO3c"/>
    <property type="match status" value="1"/>
</dbReference>
<evidence type="ECO:0000256" key="2">
    <source>
        <dbReference type="ARBA" id="ARBA00001966"/>
    </source>
</evidence>
<proteinExistence type="inferred from homology"/>
<evidence type="ECO:0000256" key="10">
    <source>
        <dbReference type="ARBA" id="ARBA00022801"/>
    </source>
</evidence>
<dbReference type="GO" id="GO:0006298">
    <property type="term" value="P:mismatch repair"/>
    <property type="evidence" value="ECO:0007669"/>
    <property type="project" value="TreeGrafter"/>
</dbReference>
<dbReference type="SUPFAM" id="SSF55811">
    <property type="entry name" value="Nudix"/>
    <property type="match status" value="1"/>
</dbReference>
<dbReference type="Pfam" id="PF00633">
    <property type="entry name" value="HHH"/>
    <property type="match status" value="1"/>
</dbReference>
<dbReference type="GO" id="GO:0035485">
    <property type="term" value="F:adenine/guanine mispair binding"/>
    <property type="evidence" value="ECO:0007669"/>
    <property type="project" value="TreeGrafter"/>
</dbReference>
<evidence type="ECO:0000256" key="6">
    <source>
        <dbReference type="ARBA" id="ARBA00022023"/>
    </source>
</evidence>
<evidence type="ECO:0000256" key="3">
    <source>
        <dbReference type="ARBA" id="ARBA00002933"/>
    </source>
</evidence>